<dbReference type="EMBL" id="CP003587">
    <property type="protein sequence ID" value="AGY57160.1"/>
    <property type="molecule type" value="Genomic_DNA"/>
</dbReference>
<dbReference type="AlphaFoldDB" id="U5QHL3"/>
<gene>
    <name evidence="1" type="ORF">GKIL_0914</name>
</gene>
<dbReference type="Proteomes" id="UP000017396">
    <property type="component" value="Chromosome"/>
</dbReference>
<dbReference type="RefSeq" id="WP_023172220.1">
    <property type="nucleotide sequence ID" value="NC_022600.1"/>
</dbReference>
<organism evidence="1 2">
    <name type="scientific">Gloeobacter kilaueensis (strain ATCC BAA-2537 / CCAP 1431/1 / ULC 316 / JS1)</name>
    <dbReference type="NCBI Taxonomy" id="1183438"/>
    <lineage>
        <taxon>Bacteria</taxon>
        <taxon>Bacillati</taxon>
        <taxon>Cyanobacteriota</taxon>
        <taxon>Cyanophyceae</taxon>
        <taxon>Gloeobacterales</taxon>
        <taxon>Gloeobacteraceae</taxon>
        <taxon>Gloeobacter</taxon>
    </lineage>
</organism>
<reference evidence="1 2" key="1">
    <citation type="journal article" date="2013" name="PLoS ONE">
        <title>Cultivation and Complete Genome Sequencing of Gloeobacter kilaueensis sp. nov., from a Lava Cave in Kilauea Caldera, Hawai'i.</title>
        <authorList>
            <person name="Saw J.H."/>
            <person name="Schatz M."/>
            <person name="Brown M.V."/>
            <person name="Kunkel D.D."/>
            <person name="Foster J.S."/>
            <person name="Shick H."/>
            <person name="Christensen S."/>
            <person name="Hou S."/>
            <person name="Wan X."/>
            <person name="Donachie S.P."/>
        </authorList>
    </citation>
    <scope>NUCLEOTIDE SEQUENCE [LARGE SCALE GENOMIC DNA]</scope>
    <source>
        <strain evidence="2">JS</strain>
    </source>
</reference>
<proteinExistence type="predicted"/>
<evidence type="ECO:0000313" key="2">
    <source>
        <dbReference type="Proteomes" id="UP000017396"/>
    </source>
</evidence>
<keyword evidence="2" id="KW-1185">Reference proteome</keyword>
<sequence length="129" mass="14378">MPDIFGNLKNFASPDRIHNITTLQEQKRQKELELLATARSEAVKWRCNYFIYRTIRADGCEGDLVASPEPIEGDGRQLLAMIGPDGQLASTNGEEPIQIEDLACQATLFRRGKLPGQAKPQRPRPKGFG</sequence>
<dbReference type="KEGG" id="glj:GKIL_0914"/>
<name>U5QHL3_GLOK1</name>
<protein>
    <submittedName>
        <fullName evidence="1">Uncharacterized protein</fullName>
    </submittedName>
</protein>
<dbReference type="STRING" id="1183438.GKIL_0914"/>
<dbReference type="HOGENOM" id="CLU_1945707_0_0_3"/>
<accession>U5QHL3</accession>
<evidence type="ECO:0000313" key="1">
    <source>
        <dbReference type="EMBL" id="AGY57160.1"/>
    </source>
</evidence>